<dbReference type="SUPFAM" id="SSF82861">
    <property type="entry name" value="Mechanosensitive channel protein MscS (YggB), transmembrane region"/>
    <property type="match status" value="1"/>
</dbReference>
<dbReference type="SUPFAM" id="SSF50182">
    <property type="entry name" value="Sm-like ribonucleoproteins"/>
    <property type="match status" value="1"/>
</dbReference>
<dbReference type="SUPFAM" id="SSF82689">
    <property type="entry name" value="Mechanosensitive channel protein MscS (YggB), C-terminal domain"/>
    <property type="match status" value="1"/>
</dbReference>
<dbReference type="InterPro" id="IPR010920">
    <property type="entry name" value="LSM_dom_sf"/>
</dbReference>
<evidence type="ECO:0000256" key="4">
    <source>
        <dbReference type="ARBA" id="ARBA00022692"/>
    </source>
</evidence>
<sequence length="280" mass="30617">MAPANLLKDEIEQVNKFYELIIDFFANYSFQLVGALIIFVIGYLVAGKIAGWVLGLCERHKLDVTLSRFLANTSKMLIVVMITIIALGKLGISVTPFIAAIGAISLGAGLALQGLLANYAAGFNIILIRPFVVGDTIEVQGVKGLVEEVLLAYTILRDEDDVKIMIPNKHIVGEVLHNSSHDSLVELSVGIDYRHNPVEVIRLLEKTLAELDGASSHRAPLIGIEAFADSAITIAIRLWAPTVNLYATKYQANEMIYAALEQAQIKIPYPQRDVHLIKTG</sequence>
<dbReference type="Pfam" id="PF21082">
    <property type="entry name" value="MS_channel_3rd"/>
    <property type="match status" value="1"/>
</dbReference>
<keyword evidence="4 7" id="KW-0812">Transmembrane</keyword>
<comment type="subcellular location">
    <subcellularLocation>
        <location evidence="7">Cell inner membrane</location>
        <topology evidence="7">Multi-pass membrane protein</topology>
    </subcellularLocation>
    <subcellularLocation>
        <location evidence="1">Cell membrane</location>
        <topology evidence="1">Multi-pass membrane protein</topology>
    </subcellularLocation>
</comment>
<dbReference type="InterPro" id="IPR045275">
    <property type="entry name" value="MscS_archaea/bacteria_type"/>
</dbReference>
<evidence type="ECO:0000256" key="5">
    <source>
        <dbReference type="ARBA" id="ARBA00022989"/>
    </source>
</evidence>
<dbReference type="InterPro" id="IPR006685">
    <property type="entry name" value="MscS_channel_2nd"/>
</dbReference>
<comment type="similarity">
    <text evidence="2 7">Belongs to the MscS (TC 1.A.23) family.</text>
</comment>
<evidence type="ECO:0000256" key="7">
    <source>
        <dbReference type="RuleBase" id="RU369025"/>
    </source>
</evidence>
<dbReference type="InterPro" id="IPR049278">
    <property type="entry name" value="MS_channel_C"/>
</dbReference>
<dbReference type="InterPro" id="IPR008910">
    <property type="entry name" value="MSC_TM_helix"/>
</dbReference>
<keyword evidence="7" id="KW-0406">Ion transport</keyword>
<comment type="subunit">
    <text evidence="7">Homoheptamer.</text>
</comment>
<evidence type="ECO:0000256" key="2">
    <source>
        <dbReference type="ARBA" id="ARBA00008017"/>
    </source>
</evidence>
<feature type="transmembrane region" description="Helical" evidence="7">
    <location>
        <begin position="32"/>
        <end position="57"/>
    </location>
</feature>
<dbReference type="Gene3D" id="1.10.287.1260">
    <property type="match status" value="1"/>
</dbReference>
<dbReference type="Gene3D" id="3.30.70.100">
    <property type="match status" value="1"/>
</dbReference>
<name>A0ABY7VMB1_9GAMM</name>
<evidence type="ECO:0000256" key="3">
    <source>
        <dbReference type="ARBA" id="ARBA00022475"/>
    </source>
</evidence>
<gene>
    <name evidence="10" type="ORF">H3N35_20300</name>
</gene>
<evidence type="ECO:0000313" key="11">
    <source>
        <dbReference type="Proteomes" id="UP001215231"/>
    </source>
</evidence>
<feature type="domain" description="Mechanosensitive ion channel MscS C-terminal" evidence="9">
    <location>
        <begin position="185"/>
        <end position="267"/>
    </location>
</feature>
<keyword evidence="7" id="KW-0813">Transport</keyword>
<dbReference type="PANTHER" id="PTHR30221">
    <property type="entry name" value="SMALL-CONDUCTANCE MECHANOSENSITIVE CHANNEL"/>
    <property type="match status" value="1"/>
</dbReference>
<evidence type="ECO:0000256" key="6">
    <source>
        <dbReference type="ARBA" id="ARBA00023136"/>
    </source>
</evidence>
<dbReference type="InterPro" id="IPR011066">
    <property type="entry name" value="MscS_channel_C_sf"/>
</dbReference>
<protein>
    <recommendedName>
        <fullName evidence="7">Small-conductance mechanosensitive channel</fullName>
    </recommendedName>
</protein>
<organism evidence="10 11">
    <name type="scientific">Thalassomonas haliotis</name>
    <dbReference type="NCBI Taxonomy" id="485448"/>
    <lineage>
        <taxon>Bacteria</taxon>
        <taxon>Pseudomonadati</taxon>
        <taxon>Pseudomonadota</taxon>
        <taxon>Gammaproteobacteria</taxon>
        <taxon>Alteromonadales</taxon>
        <taxon>Colwelliaceae</taxon>
        <taxon>Thalassomonas</taxon>
    </lineage>
</organism>
<keyword evidence="7" id="KW-0407">Ion channel</keyword>
<evidence type="ECO:0000259" key="8">
    <source>
        <dbReference type="Pfam" id="PF00924"/>
    </source>
</evidence>
<proteinExistence type="inferred from homology"/>
<evidence type="ECO:0000259" key="9">
    <source>
        <dbReference type="Pfam" id="PF21082"/>
    </source>
</evidence>
<evidence type="ECO:0000313" key="10">
    <source>
        <dbReference type="EMBL" id="WDE14601.1"/>
    </source>
</evidence>
<accession>A0ABY7VMB1</accession>
<keyword evidence="7" id="KW-0997">Cell inner membrane</keyword>
<dbReference type="PANTHER" id="PTHR30221:SF1">
    <property type="entry name" value="SMALL-CONDUCTANCE MECHANOSENSITIVE CHANNEL"/>
    <property type="match status" value="1"/>
</dbReference>
<dbReference type="Proteomes" id="UP001215231">
    <property type="component" value="Chromosome"/>
</dbReference>
<comment type="caution">
    <text evidence="7">Lacks conserved residue(s) required for the propagation of feature annotation.</text>
</comment>
<dbReference type="Gene3D" id="2.30.30.60">
    <property type="match status" value="1"/>
</dbReference>
<keyword evidence="3" id="KW-1003">Cell membrane</keyword>
<feature type="transmembrane region" description="Helical" evidence="7">
    <location>
        <begin position="98"/>
        <end position="121"/>
    </location>
</feature>
<dbReference type="InterPro" id="IPR011014">
    <property type="entry name" value="MscS_channel_TM-2"/>
</dbReference>
<keyword evidence="5 7" id="KW-1133">Transmembrane helix</keyword>
<feature type="domain" description="Mechanosensitive ion channel MscS" evidence="8">
    <location>
        <begin position="115"/>
        <end position="181"/>
    </location>
</feature>
<dbReference type="InterPro" id="IPR023408">
    <property type="entry name" value="MscS_beta-dom_sf"/>
</dbReference>
<keyword evidence="11" id="KW-1185">Reference proteome</keyword>
<evidence type="ECO:0000256" key="1">
    <source>
        <dbReference type="ARBA" id="ARBA00004651"/>
    </source>
</evidence>
<dbReference type="Pfam" id="PF05552">
    <property type="entry name" value="MS_channel_1st_1"/>
    <property type="match status" value="1"/>
</dbReference>
<comment type="function">
    <text evidence="7">Mechanosensitive channel that participates in the regulation of osmotic pressure changes within the cell, opening in response to stretch forces in the membrane lipid bilayer, without the need for other proteins. Contributes to normal resistance to hypoosmotic shock. Forms an ion channel of 1.0 nanosiemens conductance with a slight preference for anions.</text>
</comment>
<keyword evidence="6 7" id="KW-0472">Membrane</keyword>
<feature type="transmembrane region" description="Helical" evidence="7">
    <location>
        <begin position="69"/>
        <end position="92"/>
    </location>
</feature>
<dbReference type="EMBL" id="CP059693">
    <property type="protein sequence ID" value="WDE14601.1"/>
    <property type="molecule type" value="Genomic_DNA"/>
</dbReference>
<dbReference type="Pfam" id="PF00924">
    <property type="entry name" value="MS_channel_2nd"/>
    <property type="match status" value="1"/>
</dbReference>
<reference evidence="10 11" key="1">
    <citation type="journal article" date="2022" name="Mar. Drugs">
        <title>Bioassay-Guided Fractionation Leads to the Detection of Cholic Acid Generated by the Rare Thalassomonas sp.</title>
        <authorList>
            <person name="Pheiffer F."/>
            <person name="Schneider Y.K."/>
            <person name="Hansen E.H."/>
            <person name="Andersen J.H."/>
            <person name="Isaksson J."/>
            <person name="Busche T."/>
            <person name="R C."/>
            <person name="Kalinowski J."/>
            <person name="Zyl L.V."/>
            <person name="Trindade M."/>
        </authorList>
    </citation>
    <scope>NUCLEOTIDE SEQUENCE [LARGE SCALE GENOMIC DNA]</scope>
    <source>
        <strain evidence="10 11">A5K-61T</strain>
    </source>
</reference>